<dbReference type="SMART" id="SM00580">
    <property type="entry name" value="PUG"/>
    <property type="match status" value="1"/>
</dbReference>
<dbReference type="Pfam" id="PF19283">
    <property type="entry name" value="APEH_N"/>
    <property type="match status" value="1"/>
</dbReference>
<dbReference type="EC" id="3.4.19.1" evidence="5"/>
<dbReference type="GO" id="GO:0004252">
    <property type="term" value="F:serine-type endopeptidase activity"/>
    <property type="evidence" value="ECO:0007669"/>
    <property type="project" value="TreeGrafter"/>
</dbReference>
<dbReference type="InterPro" id="IPR001375">
    <property type="entry name" value="Peptidase_S9_cat"/>
</dbReference>
<dbReference type="Pfam" id="PF00326">
    <property type="entry name" value="Peptidase_S9"/>
    <property type="match status" value="1"/>
</dbReference>
<dbReference type="InterPro" id="IPR018997">
    <property type="entry name" value="PUB_domain"/>
</dbReference>
<dbReference type="InterPro" id="IPR042774">
    <property type="entry name" value="UBXN6_PUB"/>
</dbReference>
<feature type="region of interest" description="Disordered" evidence="8">
    <location>
        <begin position="509"/>
        <end position="528"/>
    </location>
</feature>
<dbReference type="SUPFAM" id="SSF82171">
    <property type="entry name" value="DPP6 N-terminal domain-like"/>
    <property type="match status" value="1"/>
</dbReference>
<feature type="region of interest" description="Disordered" evidence="8">
    <location>
        <begin position="1"/>
        <end position="33"/>
    </location>
</feature>
<dbReference type="SUPFAM" id="SSF53474">
    <property type="entry name" value="alpha/beta-Hydrolases"/>
    <property type="match status" value="1"/>
</dbReference>
<dbReference type="Proteomes" id="UP000053766">
    <property type="component" value="Unassembled WGS sequence"/>
</dbReference>
<dbReference type="GO" id="GO:0008242">
    <property type="term" value="F:omega peptidase activity"/>
    <property type="evidence" value="ECO:0007669"/>
    <property type="project" value="UniProtKB-EC"/>
</dbReference>
<comment type="subunit">
    <text evidence="4">Homotetramer.</text>
</comment>
<dbReference type="InterPro" id="IPR036339">
    <property type="entry name" value="PUB-like_dom_sf"/>
</dbReference>
<reference evidence="11" key="2">
    <citation type="journal article" date="2016" name="Sci. Rep.">
        <title>Dictyocaulus viviparus genome, variome and transcriptome elucidate lungworm biology and support future intervention.</title>
        <authorList>
            <person name="McNulty S.N."/>
            <person name="Strube C."/>
            <person name="Rosa B.A."/>
            <person name="Martin J.C."/>
            <person name="Tyagi R."/>
            <person name="Choi Y.J."/>
            <person name="Wang Q."/>
            <person name="Hallsworth Pepin K."/>
            <person name="Zhang X."/>
            <person name="Ozersky P."/>
            <person name="Wilson R.K."/>
            <person name="Sternberg P.W."/>
            <person name="Gasser R.B."/>
            <person name="Mitreva M."/>
        </authorList>
    </citation>
    <scope>NUCLEOTIDE SEQUENCE [LARGE SCALE GENOMIC DNA]</scope>
    <source>
        <strain evidence="11">HannoverDv2000</strain>
    </source>
</reference>
<evidence type="ECO:0000256" key="4">
    <source>
        <dbReference type="ARBA" id="ARBA00011881"/>
    </source>
</evidence>
<evidence type="ECO:0000259" key="9">
    <source>
        <dbReference type="PROSITE" id="PS50033"/>
    </source>
</evidence>
<comment type="similarity">
    <text evidence="3">Belongs to the peptidase S9C family.</text>
</comment>
<dbReference type="OrthoDB" id="416344at2759"/>
<gene>
    <name evidence="10" type="ORF">DICVIV_08335</name>
</gene>
<dbReference type="InterPro" id="IPR045550">
    <property type="entry name" value="AARE_N"/>
</dbReference>
<dbReference type="GO" id="GO:0006508">
    <property type="term" value="P:proteolysis"/>
    <property type="evidence" value="ECO:0007669"/>
    <property type="project" value="InterPro"/>
</dbReference>
<evidence type="ECO:0000256" key="5">
    <source>
        <dbReference type="ARBA" id="ARBA00012917"/>
    </source>
</evidence>
<feature type="domain" description="UBX" evidence="9">
    <location>
        <begin position="341"/>
        <end position="418"/>
    </location>
</feature>
<dbReference type="InterPro" id="IPR029058">
    <property type="entry name" value="AB_hydrolase_fold"/>
</dbReference>
<dbReference type="Gene3D" id="3.10.20.90">
    <property type="entry name" value="Phosphatidylinositol 3-kinase Catalytic Subunit, Chain A, domain 1"/>
    <property type="match status" value="1"/>
</dbReference>
<dbReference type="InterPro" id="IPR001012">
    <property type="entry name" value="UBX_dom"/>
</dbReference>
<reference evidence="10 11" key="1">
    <citation type="submission" date="2013-11" db="EMBL/GenBank/DDBJ databases">
        <title>Draft genome of the bovine lungworm Dictyocaulus viviparus.</title>
        <authorList>
            <person name="Mitreva M."/>
        </authorList>
    </citation>
    <scope>NUCLEOTIDE SEQUENCE [LARGE SCALE GENOMIC DNA]</scope>
    <source>
        <strain evidence="10 11">HannoverDv2000</strain>
    </source>
</reference>
<keyword evidence="7" id="KW-0378">Hydrolase</keyword>
<dbReference type="CDD" id="cd10460">
    <property type="entry name" value="PUB_UBXD1"/>
    <property type="match status" value="1"/>
</dbReference>
<dbReference type="AlphaFoldDB" id="A0A0D8XP97"/>
<dbReference type="CDD" id="cd16119">
    <property type="entry name" value="UBX_UBXN6"/>
    <property type="match status" value="1"/>
</dbReference>
<dbReference type="PROSITE" id="PS50033">
    <property type="entry name" value="UBX"/>
    <property type="match status" value="1"/>
</dbReference>
<protein>
    <recommendedName>
        <fullName evidence="5">acylaminoacyl-peptidase</fullName>
        <ecNumber evidence="5">3.4.19.1</ecNumber>
    </recommendedName>
</protein>
<dbReference type="EMBL" id="KN716397">
    <property type="protein sequence ID" value="KJH45629.1"/>
    <property type="molecule type" value="Genomic_DNA"/>
</dbReference>
<comment type="subcellular location">
    <subcellularLocation>
        <location evidence="2">Cytoplasm</location>
    </subcellularLocation>
</comment>
<evidence type="ECO:0000313" key="11">
    <source>
        <dbReference type="Proteomes" id="UP000053766"/>
    </source>
</evidence>
<dbReference type="Pfam" id="PF09409">
    <property type="entry name" value="PUB"/>
    <property type="match status" value="1"/>
</dbReference>
<dbReference type="SUPFAM" id="SSF54236">
    <property type="entry name" value="Ubiquitin-like"/>
    <property type="match status" value="1"/>
</dbReference>
<evidence type="ECO:0000256" key="8">
    <source>
        <dbReference type="SAM" id="MobiDB-lite"/>
    </source>
</evidence>
<dbReference type="SUPFAM" id="SSF143503">
    <property type="entry name" value="PUG domain-like"/>
    <property type="match status" value="1"/>
</dbReference>
<comment type="catalytic activity">
    <reaction evidence="1">
        <text>Cleavage of an N-acetyl or N-formyl amino acid from the N-terminus of a polypeptide.</text>
        <dbReference type="EC" id="3.4.19.1"/>
    </reaction>
</comment>
<name>A0A0D8XP97_DICVI</name>
<dbReference type="Pfam" id="PF00789">
    <property type="entry name" value="UBX"/>
    <property type="match status" value="1"/>
</dbReference>
<evidence type="ECO:0000256" key="6">
    <source>
        <dbReference type="ARBA" id="ARBA00022490"/>
    </source>
</evidence>
<dbReference type="STRING" id="29172.A0A0D8XP97"/>
<dbReference type="Gene3D" id="1.20.58.2190">
    <property type="match status" value="1"/>
</dbReference>
<dbReference type="InterPro" id="IPR029071">
    <property type="entry name" value="Ubiquitin-like_domsf"/>
</dbReference>
<dbReference type="SMART" id="SM00166">
    <property type="entry name" value="UBX"/>
    <property type="match status" value="1"/>
</dbReference>
<evidence type="ECO:0000256" key="7">
    <source>
        <dbReference type="ARBA" id="ARBA00022801"/>
    </source>
</evidence>
<evidence type="ECO:0000313" key="10">
    <source>
        <dbReference type="EMBL" id="KJH45629.1"/>
    </source>
</evidence>
<dbReference type="PANTHER" id="PTHR42776">
    <property type="entry name" value="SERINE PEPTIDASE S9 FAMILY MEMBER"/>
    <property type="match status" value="1"/>
</dbReference>
<keyword evidence="11" id="KW-1185">Reference proteome</keyword>
<keyword evidence="6" id="KW-0963">Cytoplasm</keyword>
<dbReference type="Gene3D" id="3.40.50.1820">
    <property type="entry name" value="alpha/beta hydrolase"/>
    <property type="match status" value="1"/>
</dbReference>
<feature type="compositionally biased region" description="Basic residues" evidence="8">
    <location>
        <begin position="7"/>
        <end position="22"/>
    </location>
</feature>
<sequence length="1260" mass="141698">MDSFKNFLKKKKVDKHFKRTGPGRKLASNTNAAPSIAAGAAQGGGVDRIAVSDIAAQAALKRIYKAEPLISSSQKKIQMIAQRELEEERRRNDVKDTLQDLTLQEKKPGPEIREFEHADVIKGVFFTCELLGEDEAMTKPELMQALEEFLTSQLLCVDEDTVVPAVLLLYSLNKKQPKEIAIETIGKYLRNIIEHPDEPKYRRIRLSNRAYQERVANVKGGREFLTAVGFEERLESLKSGDPLESFLVISEQNANDSARLVTALSMLEDGQSVPIKVSRQTVIYRLRENERVYTPKLPHDFYDLTIDEIRREQQLKTEDVDKVLTLRTREMRERDEKQRKYSYKYTLIRIRLPDKYVLQGTFGCYEPFSSVREFVAKHLSNEASLFTLCDPGRGVESLLDESKTLAELGLAPAVVLHLDWDEPVDGPSLSQEYIEAAIPLTSDPPFLFSNKRMKPLIEAVAPSQLTERYLVYPERLCSFIPKIAAANNSLTNSSCLKLDADVHKIAMEAETESSDGSETNDEVESENEVEPRIEFDLTLFSAKEANNDGNLEIPQDVETIPEGFREDNKLCSVNNVHKAKKMIEEFIPNELDIRALENVKDIYGDLAQIPVPSYGRIQSSGTLIQVFSVWDNPAIPLKKMTKTQRSSVIEVSSGTGELRVISTTSLPLTNFESQCVAYSPSNSMVAQLITIVDGNDKKQYLKVVVFDQNDNIEVLFSDLSGQKSMGEKITISHRLCTGKKFELNQSWGEYCSDVKQPVLCLVDISSGSVTVIDQIPIGISPTFSIWAPDDAGIVFFGLHDVPFRLGRYACNNRPGAMYYYELNSAKLHLIGAKNIAAEFPVFSPSGETLVYFQRAADGPHQAVLECVKVPWPYDGSSPIVVIPIVEEVDHSYQFPGLSFIRVIDRCWAEDGCRFVIRTTWRSKMELVAIDLCDGKLAKLTNHGQCHGSWDLVDVHQNKILAIVSAPNRPPALLLGTIPAKGREDTVRKIMVLQILNDFGPIYFLIFHMVWTRLDNCSIIEKRKNLLNYSWQFVGFQREDETPYEGVFMLPNEGESLPLVVVPHGGPHGIFVAGWPRRIITSLLNSGYAVLAVNYHGSVGFGDKFIRSLPGKCGDLDVKDVHHAVITILDAEPRLNRKRVVLYGASHGGFLVSHLIGQYPGFYKSCVAHNPVINILSMHDLTDIPEWTLFEGTGDIGDWTKSLNEEQRTKMFDSSPIAHVEKAVTPYMLVIGEKDMRVPPHYRAFLRNLLVRGVHCKYVDF</sequence>
<evidence type="ECO:0000256" key="2">
    <source>
        <dbReference type="ARBA" id="ARBA00004496"/>
    </source>
</evidence>
<proteinExistence type="inferred from homology"/>
<dbReference type="PANTHER" id="PTHR42776:SF4">
    <property type="entry name" value="ACYLAMINO-ACID-RELEASING ENZYME"/>
    <property type="match status" value="1"/>
</dbReference>
<evidence type="ECO:0000256" key="3">
    <source>
        <dbReference type="ARBA" id="ARBA00010040"/>
    </source>
</evidence>
<accession>A0A0D8XP97</accession>
<organism evidence="10 11">
    <name type="scientific">Dictyocaulus viviparus</name>
    <name type="common">Bovine lungworm</name>
    <dbReference type="NCBI Taxonomy" id="29172"/>
    <lineage>
        <taxon>Eukaryota</taxon>
        <taxon>Metazoa</taxon>
        <taxon>Ecdysozoa</taxon>
        <taxon>Nematoda</taxon>
        <taxon>Chromadorea</taxon>
        <taxon>Rhabditida</taxon>
        <taxon>Rhabditina</taxon>
        <taxon>Rhabditomorpha</taxon>
        <taxon>Strongyloidea</taxon>
        <taxon>Metastrongylidae</taxon>
        <taxon>Dictyocaulus</taxon>
    </lineage>
</organism>
<dbReference type="GO" id="GO:0005737">
    <property type="term" value="C:cytoplasm"/>
    <property type="evidence" value="ECO:0007669"/>
    <property type="project" value="UniProtKB-SubCell"/>
</dbReference>
<evidence type="ECO:0000256" key="1">
    <source>
        <dbReference type="ARBA" id="ARBA00000721"/>
    </source>
</evidence>